<evidence type="ECO:0000313" key="2">
    <source>
        <dbReference type="EMBL" id="PAK76809.1"/>
    </source>
</evidence>
<sequence>MNNFQVISWIIYPMLKNLFFDILKILMEKFRNLMSGKYLNVIKKIFRRFLLWLISFSVAFYIPFSQCGFPYDLDLWEKDIIHANKFEDFFLAVLAMVVLSGSNIFDCIILKSKKNIDIFSLGSSWLLIVSYFIFILYCMGAYGSLAGPPTAPYWSMHFTIVLCGLFGELIISFISE</sequence>
<proteinExistence type="predicted"/>
<keyword evidence="1" id="KW-0472">Membrane</keyword>
<evidence type="ECO:0000256" key="1">
    <source>
        <dbReference type="SAM" id="Phobius"/>
    </source>
</evidence>
<feature type="transmembrane region" description="Helical" evidence="1">
    <location>
        <begin position="48"/>
        <end position="69"/>
    </location>
</feature>
<evidence type="ECO:0000313" key="3">
    <source>
        <dbReference type="Proteomes" id="UP000216151"/>
    </source>
</evidence>
<keyword evidence="3" id="KW-1185">Reference proteome</keyword>
<comment type="caution">
    <text evidence="2">The sequence shown here is derived from an EMBL/GenBank/DDBJ whole genome shotgun (WGS) entry which is preliminary data.</text>
</comment>
<keyword evidence="1" id="KW-0812">Transmembrane</keyword>
<protein>
    <submittedName>
        <fullName evidence="2">Uncharacterized protein</fullName>
    </submittedName>
</protein>
<dbReference type="EMBL" id="NCXK01000042">
    <property type="protein sequence ID" value="PAK76809.1"/>
    <property type="molecule type" value="Genomic_DNA"/>
</dbReference>
<organism evidence="2 3">
    <name type="scientific">Acetobacter fabarum</name>
    <dbReference type="NCBI Taxonomy" id="483199"/>
    <lineage>
        <taxon>Bacteria</taxon>
        <taxon>Pseudomonadati</taxon>
        <taxon>Pseudomonadota</taxon>
        <taxon>Alphaproteobacteria</taxon>
        <taxon>Acetobacterales</taxon>
        <taxon>Acetobacteraceae</taxon>
        <taxon>Acetobacter</taxon>
    </lineage>
</organism>
<feature type="transmembrane region" description="Helical" evidence="1">
    <location>
        <begin position="154"/>
        <end position="174"/>
    </location>
</feature>
<dbReference type="AlphaFoldDB" id="A0A269XUG4"/>
<accession>A0A269XUG4</accession>
<gene>
    <name evidence="2" type="ORF">B8X00_12945</name>
</gene>
<feature type="transmembrane region" description="Helical" evidence="1">
    <location>
        <begin position="6"/>
        <end position="27"/>
    </location>
</feature>
<feature type="transmembrane region" description="Helical" evidence="1">
    <location>
        <begin position="89"/>
        <end position="110"/>
    </location>
</feature>
<name>A0A269XUG4_9PROT</name>
<reference evidence="2 3" key="1">
    <citation type="submission" date="2017-04" db="EMBL/GenBank/DDBJ databases">
        <title>Kefir bacterial isolates.</title>
        <authorList>
            <person name="Kim Y."/>
            <person name="Blasche S."/>
            <person name="Patil K.R."/>
        </authorList>
    </citation>
    <scope>NUCLEOTIDE SEQUENCE [LARGE SCALE GENOMIC DNA]</scope>
    <source>
        <strain evidence="2 3">KR</strain>
    </source>
</reference>
<keyword evidence="1" id="KW-1133">Transmembrane helix</keyword>
<dbReference type="Proteomes" id="UP000216151">
    <property type="component" value="Unassembled WGS sequence"/>
</dbReference>
<feature type="transmembrane region" description="Helical" evidence="1">
    <location>
        <begin position="122"/>
        <end position="142"/>
    </location>
</feature>